<dbReference type="InterPro" id="IPR032828">
    <property type="entry name" value="PolyA_RNA-bd"/>
</dbReference>
<keyword evidence="8" id="KW-0547">Nucleotide-binding</keyword>
<evidence type="ECO:0000259" key="12">
    <source>
        <dbReference type="Pfam" id="PF01743"/>
    </source>
</evidence>
<evidence type="ECO:0000256" key="1">
    <source>
        <dbReference type="ARBA" id="ARBA00001946"/>
    </source>
</evidence>
<feature type="domain" description="tRNA nucleotidyltransferase/poly(A) polymerase RNA and SrmB- binding" evidence="13">
    <location>
        <begin position="172"/>
        <end position="230"/>
    </location>
</feature>
<dbReference type="GO" id="GO:0000166">
    <property type="term" value="F:nucleotide binding"/>
    <property type="evidence" value="ECO:0007669"/>
    <property type="project" value="UniProtKB-KW"/>
</dbReference>
<gene>
    <name evidence="14" type="ORF">ENV79_01565</name>
</gene>
<keyword evidence="10 11" id="KW-0694">RNA-binding</keyword>
<dbReference type="InterPro" id="IPR002646">
    <property type="entry name" value="PolA_pol_head_dom"/>
</dbReference>
<protein>
    <submittedName>
        <fullName evidence="14">CCA tRNA nucleotidyltransferase</fullName>
    </submittedName>
</protein>
<dbReference type="SUPFAM" id="SSF81301">
    <property type="entry name" value="Nucleotidyltransferase"/>
    <property type="match status" value="1"/>
</dbReference>
<feature type="domain" description="Poly A polymerase head" evidence="12">
    <location>
        <begin position="23"/>
        <end position="147"/>
    </location>
</feature>
<dbReference type="PANTHER" id="PTHR47788">
    <property type="entry name" value="POLYA POLYMERASE"/>
    <property type="match status" value="1"/>
</dbReference>
<keyword evidence="4 11" id="KW-0808">Transferase</keyword>
<dbReference type="EMBL" id="DTHS01000014">
    <property type="protein sequence ID" value="HHR48318.1"/>
    <property type="molecule type" value="Genomic_DNA"/>
</dbReference>
<dbReference type="InterPro" id="IPR052390">
    <property type="entry name" value="tRNA_nt/polyA_polymerase"/>
</dbReference>
<dbReference type="GO" id="GO:0016779">
    <property type="term" value="F:nucleotidyltransferase activity"/>
    <property type="evidence" value="ECO:0007669"/>
    <property type="project" value="UniProtKB-KW"/>
</dbReference>
<keyword evidence="9" id="KW-0460">Magnesium</keyword>
<dbReference type="Pfam" id="PF12627">
    <property type="entry name" value="PolyA_pol_RNAbd"/>
    <property type="match status" value="1"/>
</dbReference>
<evidence type="ECO:0000256" key="8">
    <source>
        <dbReference type="ARBA" id="ARBA00022741"/>
    </source>
</evidence>
<evidence type="ECO:0000256" key="9">
    <source>
        <dbReference type="ARBA" id="ARBA00022842"/>
    </source>
</evidence>
<evidence type="ECO:0000256" key="10">
    <source>
        <dbReference type="ARBA" id="ARBA00022884"/>
    </source>
</evidence>
<keyword evidence="3" id="KW-0820">tRNA-binding</keyword>
<evidence type="ECO:0000256" key="11">
    <source>
        <dbReference type="RuleBase" id="RU003953"/>
    </source>
</evidence>
<evidence type="ECO:0000256" key="6">
    <source>
        <dbReference type="ARBA" id="ARBA00022695"/>
    </source>
</evidence>
<keyword evidence="6" id="KW-0548">Nucleotidyltransferase</keyword>
<dbReference type="InterPro" id="IPR043519">
    <property type="entry name" value="NT_sf"/>
</dbReference>
<evidence type="ECO:0000256" key="3">
    <source>
        <dbReference type="ARBA" id="ARBA00022555"/>
    </source>
</evidence>
<accession>A0A7V6CMT2</accession>
<dbReference type="PANTHER" id="PTHR47788:SF1">
    <property type="entry name" value="A-ADDING TRNA NUCLEOTIDYLTRANSFERASE"/>
    <property type="match status" value="1"/>
</dbReference>
<evidence type="ECO:0000256" key="4">
    <source>
        <dbReference type="ARBA" id="ARBA00022679"/>
    </source>
</evidence>
<evidence type="ECO:0000256" key="2">
    <source>
        <dbReference type="ARBA" id="ARBA00007265"/>
    </source>
</evidence>
<dbReference type="GO" id="GO:0000049">
    <property type="term" value="F:tRNA binding"/>
    <property type="evidence" value="ECO:0007669"/>
    <property type="project" value="UniProtKB-KW"/>
</dbReference>
<dbReference type="Gene3D" id="3.30.460.10">
    <property type="entry name" value="Beta Polymerase, domain 2"/>
    <property type="match status" value="1"/>
</dbReference>
<organism evidence="14">
    <name type="scientific">candidate division WOR-3 bacterium</name>
    <dbReference type="NCBI Taxonomy" id="2052148"/>
    <lineage>
        <taxon>Bacteria</taxon>
        <taxon>Bacteria division WOR-3</taxon>
    </lineage>
</organism>
<dbReference type="Pfam" id="PF01743">
    <property type="entry name" value="PolyA_pol"/>
    <property type="match status" value="1"/>
</dbReference>
<dbReference type="GO" id="GO:0046872">
    <property type="term" value="F:metal ion binding"/>
    <property type="evidence" value="ECO:0007669"/>
    <property type="project" value="UniProtKB-KW"/>
</dbReference>
<dbReference type="Gene3D" id="1.10.3090.10">
    <property type="entry name" value="cca-adding enzyme, domain 2"/>
    <property type="match status" value="1"/>
</dbReference>
<proteinExistence type="inferred from homology"/>
<dbReference type="SUPFAM" id="SSF81891">
    <property type="entry name" value="Poly A polymerase C-terminal region-like"/>
    <property type="match status" value="1"/>
</dbReference>
<comment type="cofactor">
    <cofactor evidence="1">
        <name>Mg(2+)</name>
        <dbReference type="ChEBI" id="CHEBI:18420"/>
    </cofactor>
</comment>
<dbReference type="AlphaFoldDB" id="A0A7V6CMT2"/>
<dbReference type="GO" id="GO:0008033">
    <property type="term" value="P:tRNA processing"/>
    <property type="evidence" value="ECO:0007669"/>
    <property type="project" value="UniProtKB-KW"/>
</dbReference>
<comment type="similarity">
    <text evidence="2 11">Belongs to the tRNA nucleotidyltransferase/poly(A) polymerase family.</text>
</comment>
<sequence length="395" mass="46130">MDFKSSPVIVKAVEIAQKLNLRIFLVGGPLRDIFLGKKVLDFDLAISGQVKAFGEKLAQALKGRFIYHPQFLTGKILYADQYVDIAQLRDESYEKPGALPKVKPIADIETDLKRRDFTINAFAYDLLADKIIDPFCGLKDLKEKKIRILHENSFFDDPTRIFRAIRFAKRFNFEIEKKTFILLKKAIKESYLKTISYQRIFHELNLILKEKNFKAMLHQLSRLGVFKKIFLKSLSLKEISQLAKLKKARLAEDLIFAYLLFLLNFKEKKFLKKEIIKIIEDLNSFKKIKRKLFKVKKLSKIYLLLSSFSLNSLKIISLLEPALKAKIKNYQKSKDKKPFINGEELKALIKRGIIKNLKAKDFSQILLYLKLKKIDGKLKNKEEELKAIIKWTQEH</sequence>
<comment type="caution">
    <text evidence="14">The sequence shown here is derived from an EMBL/GenBank/DDBJ whole genome shotgun (WGS) entry which is preliminary data.</text>
</comment>
<evidence type="ECO:0000259" key="13">
    <source>
        <dbReference type="Pfam" id="PF12627"/>
    </source>
</evidence>
<evidence type="ECO:0000313" key="14">
    <source>
        <dbReference type="EMBL" id="HHR48318.1"/>
    </source>
</evidence>
<name>A0A7V6CMT2_UNCW3</name>
<reference evidence="14" key="1">
    <citation type="journal article" date="2020" name="mSystems">
        <title>Genome- and Community-Level Interaction Insights into Carbon Utilization and Element Cycling Functions of Hydrothermarchaeota in Hydrothermal Sediment.</title>
        <authorList>
            <person name="Zhou Z."/>
            <person name="Liu Y."/>
            <person name="Xu W."/>
            <person name="Pan J."/>
            <person name="Luo Z.H."/>
            <person name="Li M."/>
        </authorList>
    </citation>
    <scope>NUCLEOTIDE SEQUENCE [LARGE SCALE GENOMIC DNA]</scope>
    <source>
        <strain evidence="14">SpSt-791</strain>
    </source>
</reference>
<evidence type="ECO:0000256" key="7">
    <source>
        <dbReference type="ARBA" id="ARBA00022723"/>
    </source>
</evidence>
<evidence type="ECO:0000256" key="5">
    <source>
        <dbReference type="ARBA" id="ARBA00022694"/>
    </source>
</evidence>
<dbReference type="CDD" id="cd05398">
    <property type="entry name" value="NT_ClassII-CCAase"/>
    <property type="match status" value="1"/>
</dbReference>
<keyword evidence="7" id="KW-0479">Metal-binding</keyword>
<keyword evidence="5" id="KW-0819">tRNA processing</keyword>